<evidence type="ECO:0000256" key="2">
    <source>
        <dbReference type="ARBA" id="ARBA00022679"/>
    </source>
</evidence>
<dbReference type="InterPro" id="IPR050194">
    <property type="entry name" value="Glycosyltransferase_grp1"/>
</dbReference>
<dbReference type="Pfam" id="PF00534">
    <property type="entry name" value="Glycos_transf_1"/>
    <property type="match status" value="1"/>
</dbReference>
<comment type="caution">
    <text evidence="5">The sequence shown here is derived from an EMBL/GenBank/DDBJ whole genome shotgun (WGS) entry which is preliminary data.</text>
</comment>
<dbReference type="PANTHER" id="PTHR45947:SF3">
    <property type="entry name" value="SULFOQUINOVOSYL TRANSFERASE SQD2"/>
    <property type="match status" value="1"/>
</dbReference>
<dbReference type="Proteomes" id="UP001317259">
    <property type="component" value="Unassembled WGS sequence"/>
</dbReference>
<protein>
    <submittedName>
        <fullName evidence="5">Glycosyltransferase family 4 protein</fullName>
    </submittedName>
</protein>
<dbReference type="RefSeq" id="WP_242377041.1">
    <property type="nucleotide sequence ID" value="NZ_JAKRKC020000001.1"/>
</dbReference>
<dbReference type="InterPro" id="IPR028098">
    <property type="entry name" value="Glyco_trans_4-like_N"/>
</dbReference>
<gene>
    <name evidence="5" type="ORF">MF672_001190</name>
</gene>
<evidence type="ECO:0000313" key="5">
    <source>
        <dbReference type="EMBL" id="MCK2212421.1"/>
    </source>
</evidence>
<name>A0ABT0FJE5_9ACTN</name>
<keyword evidence="6" id="KW-1185">Reference proteome</keyword>
<evidence type="ECO:0000259" key="3">
    <source>
        <dbReference type="Pfam" id="PF00534"/>
    </source>
</evidence>
<keyword evidence="1" id="KW-0328">Glycosyltransferase</keyword>
<organism evidence="5 6">
    <name type="scientific">Actinomadura luzonensis</name>
    <dbReference type="NCBI Taxonomy" id="2805427"/>
    <lineage>
        <taxon>Bacteria</taxon>
        <taxon>Bacillati</taxon>
        <taxon>Actinomycetota</taxon>
        <taxon>Actinomycetes</taxon>
        <taxon>Streptosporangiales</taxon>
        <taxon>Thermomonosporaceae</taxon>
        <taxon>Actinomadura</taxon>
    </lineage>
</organism>
<reference evidence="5 6" key="1">
    <citation type="submission" date="2022-04" db="EMBL/GenBank/DDBJ databases">
        <title>Genome draft of Actinomadura sp. ATCC 31491.</title>
        <authorList>
            <person name="Shi X."/>
            <person name="Du Y."/>
        </authorList>
    </citation>
    <scope>NUCLEOTIDE SEQUENCE [LARGE SCALE GENOMIC DNA]</scope>
    <source>
        <strain evidence="5 6">ATCC 31491</strain>
    </source>
</reference>
<dbReference type="SUPFAM" id="SSF53756">
    <property type="entry name" value="UDP-Glycosyltransferase/glycogen phosphorylase"/>
    <property type="match status" value="1"/>
</dbReference>
<evidence type="ECO:0000256" key="1">
    <source>
        <dbReference type="ARBA" id="ARBA00022676"/>
    </source>
</evidence>
<sequence>MHVAFVATPDLSYVSGSSLSLRYTVEALGRRGVVCTVLCQYAPKAAPAPNVRYLELPMPLDYQVITDSTPSSSDLSACLTMLTNELAGLPGVDVVHAVYGTFTGVAAALAGALARVPVAITTFGRDVILGAEVDDRYRRLMKIAYGYADLVIASDDTVSELVARDYAPRARHRVLPPGVNFALLRGVGQAASPRSPGKRILTVHSSFNQAKGLGVLVDAYALLRAQIPEAELIVVGHDDTPEKHIEAAIRRQIRERGVEDGVRFLGHLTHEKVAETMTTCDVLVDPRVINSFSSCVYEAMTLNLPVVASDRACNRDALAEGERGVLTRTGDPEDLARGIVSVLRDPAEATELRTAAAKHIEKAETEYGADVVAEALHGMYTELTGTVSR</sequence>
<dbReference type="InterPro" id="IPR001296">
    <property type="entry name" value="Glyco_trans_1"/>
</dbReference>
<feature type="domain" description="Glycosyl transferase family 1" evidence="3">
    <location>
        <begin position="194"/>
        <end position="358"/>
    </location>
</feature>
<evidence type="ECO:0000259" key="4">
    <source>
        <dbReference type="Pfam" id="PF13579"/>
    </source>
</evidence>
<dbReference type="Pfam" id="PF13579">
    <property type="entry name" value="Glyco_trans_4_4"/>
    <property type="match status" value="1"/>
</dbReference>
<dbReference type="CDD" id="cd03801">
    <property type="entry name" value="GT4_PimA-like"/>
    <property type="match status" value="1"/>
</dbReference>
<evidence type="ECO:0000313" key="6">
    <source>
        <dbReference type="Proteomes" id="UP001317259"/>
    </source>
</evidence>
<feature type="domain" description="Glycosyltransferase subfamily 4-like N-terminal" evidence="4">
    <location>
        <begin position="16"/>
        <end position="178"/>
    </location>
</feature>
<keyword evidence="2" id="KW-0808">Transferase</keyword>
<proteinExistence type="predicted"/>
<dbReference type="Gene3D" id="3.40.50.2000">
    <property type="entry name" value="Glycogen Phosphorylase B"/>
    <property type="match status" value="2"/>
</dbReference>
<accession>A0ABT0FJE5</accession>
<dbReference type="EMBL" id="JAKRKC020000001">
    <property type="protein sequence ID" value="MCK2212421.1"/>
    <property type="molecule type" value="Genomic_DNA"/>
</dbReference>
<dbReference type="PANTHER" id="PTHR45947">
    <property type="entry name" value="SULFOQUINOVOSYL TRANSFERASE SQD2"/>
    <property type="match status" value="1"/>
</dbReference>